<accession>A0A6P4FP56</accession>
<evidence type="ECO:0000313" key="2">
    <source>
        <dbReference type="RefSeq" id="XP_016991279.1"/>
    </source>
</evidence>
<gene>
    <name evidence="2" type="primary">LOC108053191</name>
</gene>
<dbReference type="RefSeq" id="XP_016991279.1">
    <property type="nucleotide sequence ID" value="XM_017135790.1"/>
</dbReference>
<reference evidence="2" key="1">
    <citation type="submission" date="2025-08" db="UniProtKB">
        <authorList>
            <consortium name="RefSeq"/>
        </authorList>
    </citation>
    <scope>IDENTIFICATION</scope>
</reference>
<evidence type="ECO:0000256" key="1">
    <source>
        <dbReference type="SAM" id="MobiDB-lite"/>
    </source>
</evidence>
<dbReference type="AlphaFoldDB" id="A0A6P4FP56"/>
<sequence>MEPSQTPARSPLRNRLPAPGSSTRPIIVRSSPDAVRTTDRYFWIGTSNASTSSLPPLPSRLTLAPVSNKPVSCWVRIRTSANGRGSPVPLRFTAATTSRLFARLLRNRSLAFWTFLDTVRMPANWCSEKIRFLVSRYRRILSS</sequence>
<dbReference type="OrthoDB" id="7874848at2759"/>
<proteinExistence type="predicted"/>
<name>A0A6P4FP56_DRORH</name>
<protein>
    <submittedName>
        <fullName evidence="2">Uncharacterized protein LOC108053191</fullName>
    </submittedName>
</protein>
<organism evidence="2">
    <name type="scientific">Drosophila rhopaloa</name>
    <name type="common">Fruit fly</name>
    <dbReference type="NCBI Taxonomy" id="1041015"/>
    <lineage>
        <taxon>Eukaryota</taxon>
        <taxon>Metazoa</taxon>
        <taxon>Ecdysozoa</taxon>
        <taxon>Arthropoda</taxon>
        <taxon>Hexapoda</taxon>
        <taxon>Insecta</taxon>
        <taxon>Pterygota</taxon>
        <taxon>Neoptera</taxon>
        <taxon>Endopterygota</taxon>
        <taxon>Diptera</taxon>
        <taxon>Brachycera</taxon>
        <taxon>Muscomorpha</taxon>
        <taxon>Ephydroidea</taxon>
        <taxon>Drosophilidae</taxon>
        <taxon>Drosophila</taxon>
        <taxon>Sophophora</taxon>
    </lineage>
</organism>
<feature type="region of interest" description="Disordered" evidence="1">
    <location>
        <begin position="1"/>
        <end position="26"/>
    </location>
</feature>